<organism evidence="2 3">
    <name type="scientific">Eiseniibacteriota bacterium</name>
    <dbReference type="NCBI Taxonomy" id="2212470"/>
    <lineage>
        <taxon>Bacteria</taxon>
        <taxon>Candidatus Eiseniibacteriota</taxon>
    </lineage>
</organism>
<comment type="caution">
    <text evidence="2">The sequence shown here is derived from an EMBL/GenBank/DDBJ whole genome shotgun (WGS) entry which is preliminary data.</text>
</comment>
<dbReference type="GO" id="GO:0016740">
    <property type="term" value="F:transferase activity"/>
    <property type="evidence" value="ECO:0007669"/>
    <property type="project" value="UniProtKB-KW"/>
</dbReference>
<reference evidence="2 3" key="1">
    <citation type="journal article" date="2019" name="Nat. Microbiol.">
        <title>Mediterranean grassland soil C-N compound turnover is dependent on rainfall and depth, and is mediated by genomically divergent microorganisms.</title>
        <authorList>
            <person name="Diamond S."/>
            <person name="Andeer P.F."/>
            <person name="Li Z."/>
            <person name="Crits-Christoph A."/>
            <person name="Burstein D."/>
            <person name="Anantharaman K."/>
            <person name="Lane K.R."/>
            <person name="Thomas B.C."/>
            <person name="Pan C."/>
            <person name="Northen T.R."/>
            <person name="Banfield J.F."/>
        </authorList>
    </citation>
    <scope>NUCLEOTIDE SEQUENCE [LARGE SCALE GENOMIC DNA]</scope>
    <source>
        <strain evidence="2">WS_6</strain>
    </source>
</reference>
<sequence>MSRYESALTSEPHDPVSVEVDWYDRLEHIEALEPAWRSLEKCVGSRMIFAGPDFVIPWYRHFCGSGWTPLLGTACAGGRLVGLAPLVMWNGSLGKVPLRRVDFAGHQWDAGEFLAEENAPRPAGALLEALAQRRKFDVLCFGGFEPQSRILGELRDAAARVGFPAITKSYAYATVDLRGGFEAYCRSMTNNFRRNLRRHRSKVESAGVPGLDRFLPPQPIGALPEYLERVFRIQERSWKARMGPPSPRHRGFFDESVRRFAERGMIDIGILTIDGEDAAFLVGVVERGVYYDFNISFDSRFENLSPGTYLLHEILRTLPDAGVHTVVSHGDHEYKRRWATGLVPQTRVFFFGSGPRAVLARATRFMLPAAWRSLRRRSARAASKDPGSQRWTRS</sequence>
<dbReference type="SUPFAM" id="SSF55729">
    <property type="entry name" value="Acyl-CoA N-acyltransferases (Nat)"/>
    <property type="match status" value="1"/>
</dbReference>
<dbReference type="Pfam" id="PF13480">
    <property type="entry name" value="Acetyltransf_6"/>
    <property type="match status" value="1"/>
</dbReference>
<evidence type="ECO:0000259" key="1">
    <source>
        <dbReference type="Pfam" id="PF13480"/>
    </source>
</evidence>
<dbReference type="AlphaFoldDB" id="A0A538TBM6"/>
<keyword evidence="2" id="KW-0808">Transferase</keyword>
<protein>
    <submittedName>
        <fullName evidence="2">GNAT family N-acetyltransferase</fullName>
    </submittedName>
</protein>
<dbReference type="Proteomes" id="UP000316852">
    <property type="component" value="Unassembled WGS sequence"/>
</dbReference>
<name>A0A538TBM6_UNCEI</name>
<gene>
    <name evidence="2" type="ORF">E6K76_00100</name>
</gene>
<dbReference type="InterPro" id="IPR038740">
    <property type="entry name" value="BioF2-like_GNAT_dom"/>
</dbReference>
<evidence type="ECO:0000313" key="2">
    <source>
        <dbReference type="EMBL" id="TMQ61030.1"/>
    </source>
</evidence>
<dbReference type="EMBL" id="VBOW01000001">
    <property type="protein sequence ID" value="TMQ61030.1"/>
    <property type="molecule type" value="Genomic_DNA"/>
</dbReference>
<proteinExistence type="predicted"/>
<feature type="domain" description="BioF2-like acetyltransferase" evidence="1">
    <location>
        <begin position="191"/>
        <end position="336"/>
    </location>
</feature>
<evidence type="ECO:0000313" key="3">
    <source>
        <dbReference type="Proteomes" id="UP000316852"/>
    </source>
</evidence>
<accession>A0A538TBM6</accession>
<dbReference type="Gene3D" id="3.40.630.30">
    <property type="match status" value="1"/>
</dbReference>
<dbReference type="InterPro" id="IPR016181">
    <property type="entry name" value="Acyl_CoA_acyltransferase"/>
</dbReference>